<evidence type="ECO:0000256" key="2">
    <source>
        <dbReference type="ARBA" id="ARBA00022679"/>
    </source>
</evidence>
<dbReference type="AlphaFoldDB" id="A0A835CDD6"/>
<evidence type="ECO:0000313" key="7">
    <source>
        <dbReference type="EMBL" id="KAF8722952.1"/>
    </source>
</evidence>
<dbReference type="InterPro" id="IPR052101">
    <property type="entry name" value="Plant_StressResp_Kinase"/>
</dbReference>
<dbReference type="GO" id="GO:0004713">
    <property type="term" value="F:protein tyrosine kinase activity"/>
    <property type="evidence" value="ECO:0007669"/>
    <property type="project" value="InterPro"/>
</dbReference>
<evidence type="ECO:0000259" key="6">
    <source>
        <dbReference type="PROSITE" id="PS50011"/>
    </source>
</evidence>
<proteinExistence type="predicted"/>
<keyword evidence="1" id="KW-0597">Phosphoprotein</keyword>
<dbReference type="EMBL" id="JACEFO010001669">
    <property type="protein sequence ID" value="KAF8722952.1"/>
    <property type="molecule type" value="Genomic_DNA"/>
</dbReference>
<sequence>MCHPQVPLRAVGMLASFLDGVVARHRRPLHEEQRRVVHLQYSALCVAVDCTEPLLLTVDVPPELTVRELNKATKSFSDSRLIAREHNITVYKAVLPSGGRPAAAKRIRKPLPLHETWTADDDAFLRRQHDNFVRLLGYTITDDIRVLLFELATVVMLRAVVHGPTEDSPQPGRPALTLSWAQRTRIALDAARGLQYLHEAAAVSHWGVSSSKVLLFDGLRAKIADYDVFQQQQRDDELAGGRRVNQSINPYEPPESRPSMGDVAQAISYVIGN</sequence>
<dbReference type="GO" id="GO:0005524">
    <property type="term" value="F:ATP binding"/>
    <property type="evidence" value="ECO:0007669"/>
    <property type="project" value="UniProtKB-KW"/>
</dbReference>
<dbReference type="Pfam" id="PF07714">
    <property type="entry name" value="PK_Tyr_Ser-Thr"/>
    <property type="match status" value="1"/>
</dbReference>
<keyword evidence="2" id="KW-0808">Transferase</keyword>
<comment type="caution">
    <text evidence="7">The sequence shown here is derived from an EMBL/GenBank/DDBJ whole genome shotgun (WGS) entry which is preliminary data.</text>
</comment>
<keyword evidence="4" id="KW-0418">Kinase</keyword>
<dbReference type="Gene3D" id="1.10.510.10">
    <property type="entry name" value="Transferase(Phosphotransferase) domain 1"/>
    <property type="match status" value="1"/>
</dbReference>
<evidence type="ECO:0000256" key="3">
    <source>
        <dbReference type="ARBA" id="ARBA00022741"/>
    </source>
</evidence>
<feature type="domain" description="Protein kinase" evidence="6">
    <location>
        <begin position="76"/>
        <end position="273"/>
    </location>
</feature>
<dbReference type="SUPFAM" id="SSF56112">
    <property type="entry name" value="Protein kinase-like (PK-like)"/>
    <property type="match status" value="1"/>
</dbReference>
<accession>A0A835CDD6</accession>
<dbReference type="SMART" id="SM00219">
    <property type="entry name" value="TyrKc"/>
    <property type="match status" value="1"/>
</dbReference>
<dbReference type="InterPro" id="IPR001245">
    <property type="entry name" value="Ser-Thr/Tyr_kinase_cat_dom"/>
</dbReference>
<keyword evidence="8" id="KW-1185">Reference proteome</keyword>
<organism evidence="7 8">
    <name type="scientific">Digitaria exilis</name>
    <dbReference type="NCBI Taxonomy" id="1010633"/>
    <lineage>
        <taxon>Eukaryota</taxon>
        <taxon>Viridiplantae</taxon>
        <taxon>Streptophyta</taxon>
        <taxon>Embryophyta</taxon>
        <taxon>Tracheophyta</taxon>
        <taxon>Spermatophyta</taxon>
        <taxon>Magnoliopsida</taxon>
        <taxon>Liliopsida</taxon>
        <taxon>Poales</taxon>
        <taxon>Poaceae</taxon>
        <taxon>PACMAD clade</taxon>
        <taxon>Panicoideae</taxon>
        <taxon>Panicodae</taxon>
        <taxon>Paniceae</taxon>
        <taxon>Anthephorinae</taxon>
        <taxon>Digitaria</taxon>
    </lineage>
</organism>
<evidence type="ECO:0000256" key="1">
    <source>
        <dbReference type="ARBA" id="ARBA00022553"/>
    </source>
</evidence>
<reference evidence="7" key="1">
    <citation type="submission" date="2020-07" db="EMBL/GenBank/DDBJ databases">
        <title>Genome sequence and genetic diversity analysis of an under-domesticated orphan crop, white fonio (Digitaria exilis).</title>
        <authorList>
            <person name="Bennetzen J.L."/>
            <person name="Chen S."/>
            <person name="Ma X."/>
            <person name="Wang X."/>
            <person name="Yssel A.E.J."/>
            <person name="Chaluvadi S.R."/>
            <person name="Johnson M."/>
            <person name="Gangashetty P."/>
            <person name="Hamidou F."/>
            <person name="Sanogo M.D."/>
            <person name="Zwaenepoel A."/>
            <person name="Wallace J."/>
            <person name="Van De Peer Y."/>
            <person name="Van Deynze A."/>
        </authorList>
    </citation>
    <scope>NUCLEOTIDE SEQUENCE</scope>
    <source>
        <tissue evidence="7">Leaves</tissue>
    </source>
</reference>
<evidence type="ECO:0000256" key="5">
    <source>
        <dbReference type="ARBA" id="ARBA00022840"/>
    </source>
</evidence>
<dbReference type="PANTHER" id="PTHR47983">
    <property type="entry name" value="PTO-INTERACTING PROTEIN 1-LIKE"/>
    <property type="match status" value="1"/>
</dbReference>
<keyword evidence="5" id="KW-0067">ATP-binding</keyword>
<dbReference type="PROSITE" id="PS50011">
    <property type="entry name" value="PROTEIN_KINASE_DOM"/>
    <property type="match status" value="1"/>
</dbReference>
<dbReference type="PANTHER" id="PTHR47983:SF32">
    <property type="entry name" value="PROTEIN KINASE DOMAIN-CONTAINING PROTEIN"/>
    <property type="match status" value="1"/>
</dbReference>
<dbReference type="Gene3D" id="3.30.200.20">
    <property type="entry name" value="Phosphorylase Kinase, domain 1"/>
    <property type="match status" value="1"/>
</dbReference>
<evidence type="ECO:0000313" key="8">
    <source>
        <dbReference type="Proteomes" id="UP000636709"/>
    </source>
</evidence>
<dbReference type="OrthoDB" id="1727301at2759"/>
<dbReference type="InterPro" id="IPR020635">
    <property type="entry name" value="Tyr_kinase_cat_dom"/>
</dbReference>
<evidence type="ECO:0000256" key="4">
    <source>
        <dbReference type="ARBA" id="ARBA00022777"/>
    </source>
</evidence>
<dbReference type="InterPro" id="IPR000719">
    <property type="entry name" value="Prot_kinase_dom"/>
</dbReference>
<gene>
    <name evidence="7" type="ORF">HU200_022092</name>
</gene>
<dbReference type="Proteomes" id="UP000636709">
    <property type="component" value="Unassembled WGS sequence"/>
</dbReference>
<keyword evidence="3" id="KW-0547">Nucleotide-binding</keyword>
<protein>
    <recommendedName>
        <fullName evidence="6">Protein kinase domain-containing protein</fullName>
    </recommendedName>
</protein>
<name>A0A835CDD6_9POAL</name>
<dbReference type="InterPro" id="IPR011009">
    <property type="entry name" value="Kinase-like_dom_sf"/>
</dbReference>